<proteinExistence type="predicted"/>
<name>A0ABR7TU74_9BACT</name>
<keyword evidence="3" id="KW-1185">Reference proteome</keyword>
<sequence>MKVFDPTKYYQLAASLKTLPINTLFAEAVLEQQANGKVYTDNPDNPRVFYIVHPYGMSLLYGESDNKSFHQELKEYVTNVHGRRQGDEWLQAYPSTWDPILDRLFSETALTLHIERDTRLNLIFNPQKYQERRKPQPTDAAIKVVRATAADYENMSGTVIPRQFWKNADEFVSRSTGYCLYYQDQLASMAFEAFGSNGISELAIETVAAFRGKGYAYHACAALIDNLFLEQHLKPVWACRGGNTGSRRLAAQLGFEVTHEHPYYKLT</sequence>
<comment type="caution">
    <text evidence="2">The sequence shown here is derived from an EMBL/GenBank/DDBJ whole genome shotgun (WGS) entry which is preliminary data.</text>
</comment>
<reference evidence="2 3" key="1">
    <citation type="submission" date="2020-09" db="EMBL/GenBank/DDBJ databases">
        <title>Genome sequences of type strains of Chitinophaga qingshengii and Chitinophaga varians.</title>
        <authorList>
            <person name="Kittiwongwattana C."/>
        </authorList>
    </citation>
    <scope>NUCLEOTIDE SEQUENCE [LARGE SCALE GENOMIC DNA]</scope>
    <source>
        <strain evidence="2 3">JCM 30026</strain>
    </source>
</reference>
<dbReference type="InterPro" id="IPR000182">
    <property type="entry name" value="GNAT_dom"/>
</dbReference>
<dbReference type="PANTHER" id="PTHR31143">
    <property type="match status" value="1"/>
</dbReference>
<dbReference type="EMBL" id="JACVFC010000003">
    <property type="protein sequence ID" value="MBC9933162.1"/>
    <property type="molecule type" value="Genomic_DNA"/>
</dbReference>
<dbReference type="PANTHER" id="PTHR31143:SF2">
    <property type="entry name" value="FR47-LIKE DOMAIN-CONTAINING PROTEIN-RELATED"/>
    <property type="match status" value="1"/>
</dbReference>
<dbReference type="PROSITE" id="PS51186">
    <property type="entry name" value="GNAT"/>
    <property type="match status" value="1"/>
</dbReference>
<accession>A0ABR7TU74</accession>
<feature type="domain" description="N-acetyltransferase" evidence="1">
    <location>
        <begin position="140"/>
        <end position="267"/>
    </location>
</feature>
<protein>
    <submittedName>
        <fullName evidence="2">GNAT family N-acetyltransferase</fullName>
    </submittedName>
</protein>
<dbReference type="RefSeq" id="WP_188090285.1">
    <property type="nucleotide sequence ID" value="NZ_JACVFC010000003.1"/>
</dbReference>
<dbReference type="SUPFAM" id="SSF55729">
    <property type="entry name" value="Acyl-CoA N-acyltransferases (Nat)"/>
    <property type="match status" value="1"/>
</dbReference>
<dbReference type="Pfam" id="PF12746">
    <property type="entry name" value="GNAT_acetyltran"/>
    <property type="match status" value="1"/>
</dbReference>
<dbReference type="InterPro" id="IPR016181">
    <property type="entry name" value="Acyl_CoA_acyltransferase"/>
</dbReference>
<organism evidence="2 3">
    <name type="scientific">Chitinophaga qingshengii</name>
    <dbReference type="NCBI Taxonomy" id="1569794"/>
    <lineage>
        <taxon>Bacteria</taxon>
        <taxon>Pseudomonadati</taxon>
        <taxon>Bacteroidota</taxon>
        <taxon>Chitinophagia</taxon>
        <taxon>Chitinophagales</taxon>
        <taxon>Chitinophagaceae</taxon>
        <taxon>Chitinophaga</taxon>
    </lineage>
</organism>
<dbReference type="Gene3D" id="3.40.630.30">
    <property type="match status" value="1"/>
</dbReference>
<evidence type="ECO:0000313" key="2">
    <source>
        <dbReference type="EMBL" id="MBC9933162.1"/>
    </source>
</evidence>
<gene>
    <name evidence="2" type="ORF">ICL07_22425</name>
</gene>
<evidence type="ECO:0000259" key="1">
    <source>
        <dbReference type="PROSITE" id="PS51186"/>
    </source>
</evidence>
<dbReference type="Proteomes" id="UP000659124">
    <property type="component" value="Unassembled WGS sequence"/>
</dbReference>
<dbReference type="InterPro" id="IPR027365">
    <property type="entry name" value="GNAT_acetyltra_YdfB-like"/>
</dbReference>
<evidence type="ECO:0000313" key="3">
    <source>
        <dbReference type="Proteomes" id="UP000659124"/>
    </source>
</evidence>